<dbReference type="Gramene" id="Psat04G0322300-T1">
    <property type="protein sequence ID" value="KAI5418913.1"/>
    <property type="gene ID" value="KIW84_043223"/>
</dbReference>
<dbReference type="Proteomes" id="UP001058974">
    <property type="component" value="Chromosome 4"/>
</dbReference>
<feature type="region of interest" description="Disordered" evidence="1">
    <location>
        <begin position="202"/>
        <end position="225"/>
    </location>
</feature>
<feature type="compositionally biased region" description="Basic and acidic residues" evidence="1">
    <location>
        <begin position="30"/>
        <end position="57"/>
    </location>
</feature>
<feature type="region of interest" description="Disordered" evidence="1">
    <location>
        <begin position="272"/>
        <end position="318"/>
    </location>
</feature>
<feature type="compositionally biased region" description="Basic and acidic residues" evidence="1">
    <location>
        <begin position="64"/>
        <end position="79"/>
    </location>
</feature>
<feature type="compositionally biased region" description="Acidic residues" evidence="1">
    <location>
        <begin position="292"/>
        <end position="318"/>
    </location>
</feature>
<reference evidence="2 3" key="1">
    <citation type="journal article" date="2022" name="Nat. Genet.">
        <title>Improved pea reference genome and pan-genome highlight genomic features and evolutionary characteristics.</title>
        <authorList>
            <person name="Yang T."/>
            <person name="Liu R."/>
            <person name="Luo Y."/>
            <person name="Hu S."/>
            <person name="Wang D."/>
            <person name="Wang C."/>
            <person name="Pandey M.K."/>
            <person name="Ge S."/>
            <person name="Xu Q."/>
            <person name="Li N."/>
            <person name="Li G."/>
            <person name="Huang Y."/>
            <person name="Saxena R.K."/>
            <person name="Ji Y."/>
            <person name="Li M."/>
            <person name="Yan X."/>
            <person name="He Y."/>
            <person name="Liu Y."/>
            <person name="Wang X."/>
            <person name="Xiang C."/>
            <person name="Varshney R.K."/>
            <person name="Ding H."/>
            <person name="Gao S."/>
            <person name="Zong X."/>
        </authorList>
    </citation>
    <scope>NUCLEOTIDE SEQUENCE [LARGE SCALE GENOMIC DNA]</scope>
    <source>
        <strain evidence="2 3">cv. Zhongwan 6</strain>
    </source>
</reference>
<sequence>MHVPTETSESSSLIVRENEPLQMINLEDLTSDKSSEPIIPSKDKTVVEEESRSKGSEMRNPTMHADDTENPTKEERSAIDKEFRKFVTCVLKEVNSDVSPDVQTSLAKESSPNNDSSEKAEESIPEHDALERRSKKKEDGCVPEHAAHERRSKKKAYHVVNADELTSDEEPLTNIVTPSIAKRLQICKGKAVVFKDSPSREMKRKYGGLKGTPSRSSIGKYLLDHGVPGPATSKKSGIAQLKETCKTLEDSIRSSTATKIKLDTLMKAMVEEEKKEAIQGGDDNEGTGVEDCTGEDDGETDEDNEVEGEEYATADSDS</sequence>
<feature type="compositionally biased region" description="Basic and acidic residues" evidence="1">
    <location>
        <begin position="116"/>
        <end position="149"/>
    </location>
</feature>
<evidence type="ECO:0000256" key="1">
    <source>
        <dbReference type="SAM" id="MobiDB-lite"/>
    </source>
</evidence>
<dbReference type="EMBL" id="JAMSHJ010000004">
    <property type="protein sequence ID" value="KAI5418913.1"/>
    <property type="molecule type" value="Genomic_DNA"/>
</dbReference>
<proteinExistence type="predicted"/>
<evidence type="ECO:0000313" key="2">
    <source>
        <dbReference type="EMBL" id="KAI5418913.1"/>
    </source>
</evidence>
<feature type="region of interest" description="Disordered" evidence="1">
    <location>
        <begin position="97"/>
        <end position="155"/>
    </location>
</feature>
<comment type="caution">
    <text evidence="2">The sequence shown here is derived from an EMBL/GenBank/DDBJ whole genome shotgun (WGS) entry which is preliminary data.</text>
</comment>
<gene>
    <name evidence="2" type="ORF">KIW84_043223</name>
</gene>
<protein>
    <submittedName>
        <fullName evidence="2">Uncharacterized protein</fullName>
    </submittedName>
</protein>
<dbReference type="AlphaFoldDB" id="A0A9D5ARI3"/>
<accession>A0A9D5ARI3</accession>
<feature type="compositionally biased region" description="Polar residues" evidence="1">
    <location>
        <begin position="97"/>
        <end position="115"/>
    </location>
</feature>
<evidence type="ECO:0000313" key="3">
    <source>
        <dbReference type="Proteomes" id="UP001058974"/>
    </source>
</evidence>
<name>A0A9D5ARI3_PEA</name>
<feature type="region of interest" description="Disordered" evidence="1">
    <location>
        <begin position="28"/>
        <end position="79"/>
    </location>
</feature>
<keyword evidence="3" id="KW-1185">Reference proteome</keyword>
<organism evidence="2 3">
    <name type="scientific">Pisum sativum</name>
    <name type="common">Garden pea</name>
    <name type="synonym">Lathyrus oleraceus</name>
    <dbReference type="NCBI Taxonomy" id="3888"/>
    <lineage>
        <taxon>Eukaryota</taxon>
        <taxon>Viridiplantae</taxon>
        <taxon>Streptophyta</taxon>
        <taxon>Embryophyta</taxon>
        <taxon>Tracheophyta</taxon>
        <taxon>Spermatophyta</taxon>
        <taxon>Magnoliopsida</taxon>
        <taxon>eudicotyledons</taxon>
        <taxon>Gunneridae</taxon>
        <taxon>Pentapetalae</taxon>
        <taxon>rosids</taxon>
        <taxon>fabids</taxon>
        <taxon>Fabales</taxon>
        <taxon>Fabaceae</taxon>
        <taxon>Papilionoideae</taxon>
        <taxon>50 kb inversion clade</taxon>
        <taxon>NPAAA clade</taxon>
        <taxon>Hologalegina</taxon>
        <taxon>IRL clade</taxon>
        <taxon>Fabeae</taxon>
        <taxon>Lathyrus</taxon>
    </lineage>
</organism>